<accession>A0A428KM40</accession>
<feature type="signal peptide" evidence="1">
    <location>
        <begin position="1"/>
        <end position="24"/>
    </location>
</feature>
<keyword evidence="3" id="KW-1185">Reference proteome</keyword>
<dbReference type="OrthoDB" id="883987at2"/>
<keyword evidence="1" id="KW-0732">Signal</keyword>
<dbReference type="Proteomes" id="UP000273500">
    <property type="component" value="Unassembled WGS sequence"/>
</dbReference>
<dbReference type="EMBL" id="RWIT01000008">
    <property type="protein sequence ID" value="RSK47478.1"/>
    <property type="molecule type" value="Genomic_DNA"/>
</dbReference>
<dbReference type="AlphaFoldDB" id="A0A428KM40"/>
<name>A0A428KM40_9BACT</name>
<comment type="caution">
    <text evidence="2">The sequence shown here is derived from an EMBL/GenBank/DDBJ whole genome shotgun (WGS) entry which is preliminary data.</text>
</comment>
<feature type="chain" id="PRO_5019281238" description="DUF4468 domain-containing protein" evidence="1">
    <location>
        <begin position="25"/>
        <end position="179"/>
    </location>
</feature>
<reference evidence="2 3" key="1">
    <citation type="submission" date="2018-12" db="EMBL/GenBank/DDBJ databases">
        <authorList>
            <person name="Feng G."/>
            <person name="Zhu H."/>
        </authorList>
    </citation>
    <scope>NUCLEOTIDE SEQUENCE [LARGE SCALE GENOMIC DNA]</scope>
    <source>
        <strain evidence="2 3">KCTC 12533</strain>
    </source>
</reference>
<evidence type="ECO:0000256" key="1">
    <source>
        <dbReference type="SAM" id="SignalP"/>
    </source>
</evidence>
<organism evidence="2 3">
    <name type="scientific">Hymenobacter rigui</name>
    <dbReference type="NCBI Taxonomy" id="334424"/>
    <lineage>
        <taxon>Bacteria</taxon>
        <taxon>Pseudomonadati</taxon>
        <taxon>Bacteroidota</taxon>
        <taxon>Cytophagia</taxon>
        <taxon>Cytophagales</taxon>
        <taxon>Hymenobacteraceae</taxon>
        <taxon>Hymenobacter</taxon>
    </lineage>
</organism>
<dbReference type="RefSeq" id="WP_125421312.1">
    <property type="nucleotide sequence ID" value="NZ_RWIT01000008.1"/>
</dbReference>
<protein>
    <recommendedName>
        <fullName evidence="4">DUF4468 domain-containing protein</fullName>
    </recommendedName>
</protein>
<evidence type="ECO:0000313" key="3">
    <source>
        <dbReference type="Proteomes" id="UP000273500"/>
    </source>
</evidence>
<proteinExistence type="predicted"/>
<sequence length="179" mass="20637">MRTRWFLFPLLLLSGLLPGIQASAQRASWPRQAGTDRIEFRGVLPWPTPLLTMAQRQALVRQWYATKLTDQLPTPLKRWSSGKTTYAGLPREASLDSVVYVSDQSGRVDSVYDRTIWRLEFQVDLVPTPVGLAYRLFDFQSIVSQYDNATSETLENMLPRYEAEHAVFCRRLQRVLTGW</sequence>
<gene>
    <name evidence="2" type="ORF">EI291_14555</name>
</gene>
<evidence type="ECO:0008006" key="4">
    <source>
        <dbReference type="Google" id="ProtNLM"/>
    </source>
</evidence>
<evidence type="ECO:0000313" key="2">
    <source>
        <dbReference type="EMBL" id="RSK47478.1"/>
    </source>
</evidence>